<gene>
    <name evidence="1" type="ORF">BCR43DRAFT_496545</name>
</gene>
<organism evidence="1 2">
    <name type="scientific">Syncephalastrum racemosum</name>
    <name type="common">Filamentous fungus</name>
    <dbReference type="NCBI Taxonomy" id="13706"/>
    <lineage>
        <taxon>Eukaryota</taxon>
        <taxon>Fungi</taxon>
        <taxon>Fungi incertae sedis</taxon>
        <taxon>Mucoromycota</taxon>
        <taxon>Mucoromycotina</taxon>
        <taxon>Mucoromycetes</taxon>
        <taxon>Mucorales</taxon>
        <taxon>Syncephalastraceae</taxon>
        <taxon>Syncephalastrum</taxon>
    </lineage>
</organism>
<dbReference type="PANTHER" id="PTHR32212:SF234">
    <property type="entry name" value="F-BOX_LRR-REPEAT PROTEIN 13-LIKE"/>
    <property type="match status" value="1"/>
</dbReference>
<dbReference type="InterPro" id="IPR032675">
    <property type="entry name" value="LRR_dom_sf"/>
</dbReference>
<name>A0A1X2H499_SYNRA</name>
<evidence type="ECO:0000313" key="1">
    <source>
        <dbReference type="EMBL" id="ORY93229.1"/>
    </source>
</evidence>
<comment type="caution">
    <text evidence="1">The sequence shown here is derived from an EMBL/GenBank/DDBJ whole genome shotgun (WGS) entry which is preliminary data.</text>
</comment>
<dbReference type="Gene3D" id="3.80.10.10">
    <property type="entry name" value="Ribonuclease Inhibitor"/>
    <property type="match status" value="2"/>
</dbReference>
<keyword evidence="2" id="KW-1185">Reference proteome</keyword>
<dbReference type="OrthoDB" id="629492at2759"/>
<proteinExistence type="predicted"/>
<dbReference type="PANTHER" id="PTHR32212">
    <property type="entry name" value="CYCLIN-LIKE F-BOX"/>
    <property type="match status" value="1"/>
</dbReference>
<dbReference type="EMBL" id="MCGN01000009">
    <property type="protein sequence ID" value="ORY93229.1"/>
    <property type="molecule type" value="Genomic_DNA"/>
</dbReference>
<evidence type="ECO:0008006" key="3">
    <source>
        <dbReference type="Google" id="ProtNLM"/>
    </source>
</evidence>
<dbReference type="InParanoid" id="A0A1X2H499"/>
<evidence type="ECO:0000313" key="2">
    <source>
        <dbReference type="Proteomes" id="UP000242180"/>
    </source>
</evidence>
<accession>A0A1X2H499</accession>
<dbReference type="SUPFAM" id="SSF52058">
    <property type="entry name" value="L domain-like"/>
    <property type="match status" value="1"/>
</dbReference>
<reference evidence="1 2" key="1">
    <citation type="submission" date="2016-07" db="EMBL/GenBank/DDBJ databases">
        <title>Pervasive Adenine N6-methylation of Active Genes in Fungi.</title>
        <authorList>
            <consortium name="DOE Joint Genome Institute"/>
            <person name="Mondo S.J."/>
            <person name="Dannebaum R.O."/>
            <person name="Kuo R.C."/>
            <person name="Labutti K."/>
            <person name="Haridas S."/>
            <person name="Kuo A."/>
            <person name="Salamov A."/>
            <person name="Ahrendt S.R."/>
            <person name="Lipzen A."/>
            <person name="Sullivan W."/>
            <person name="Andreopoulos W.B."/>
            <person name="Clum A."/>
            <person name="Lindquist E."/>
            <person name="Daum C."/>
            <person name="Ramamoorthy G.K."/>
            <person name="Gryganskyi A."/>
            <person name="Culley D."/>
            <person name="Magnuson J.K."/>
            <person name="James T.Y."/>
            <person name="O'Malley M.A."/>
            <person name="Stajich J.E."/>
            <person name="Spatafora J.W."/>
            <person name="Visel A."/>
            <person name="Grigoriev I.V."/>
        </authorList>
    </citation>
    <scope>NUCLEOTIDE SEQUENCE [LARGE SCALE GENOMIC DNA]</scope>
    <source>
        <strain evidence="1 2">NRRL 2496</strain>
    </source>
</reference>
<dbReference type="InterPro" id="IPR036047">
    <property type="entry name" value="F-box-like_dom_sf"/>
</dbReference>
<dbReference type="AlphaFoldDB" id="A0A1X2H499"/>
<dbReference type="Proteomes" id="UP000242180">
    <property type="component" value="Unassembled WGS sequence"/>
</dbReference>
<sequence>MARRGKDPFELLTHEILKMILDLIPEQRVTCMLVSRAWRDLVRKTPPAHLTVALRERQLNQVMRRGLDRELQLNPPSLKWLSSKSNMCSLASELVRTKCFKLKKLSVEDNKPLANEAPLDDFIRNCTRLTENLTHLEVLTGYKGTKSLFEFITSHCPQLVNLSYRHVSNTTPPDLPRGSTKPTQLRQLFWQGDVQPFSNYEYLSKYCPNLEVLQLLRSPRAALLRLNRYLQTLQKLPKLVDWRLVSDSEHRLPVPNLDAGLSKPGLRNLIIEGRFKVDIKIVLDIVLKNHDTLVHFDYEPFEYDFESSDFRAFSNGRIDRLIPKTAATPFPSLRHLHIDFMLRLPLSALLSDCPVLETLEFTSVPMKPEIIDRLNLRTLRRFIVRDCLDGAEVFTKLVDAIAALGSDANLRSLEFTDKDFGDRMPIERLLPILGSMSSLEELRLDAYFNTALKSAPAYLREFARKAIRSRTNLRELSLGQTVVSHNKEDTVRILRKLASASST</sequence>
<protein>
    <recommendedName>
        <fullName evidence="3">F-box domain-containing protein</fullName>
    </recommendedName>
</protein>
<dbReference type="SUPFAM" id="SSF81383">
    <property type="entry name" value="F-box domain"/>
    <property type="match status" value="1"/>
</dbReference>